<keyword evidence="2" id="KW-1185">Reference proteome</keyword>
<dbReference type="OrthoDB" id="8156917at2"/>
<dbReference type="Gene3D" id="3.40.109.10">
    <property type="entry name" value="NADH Oxidase"/>
    <property type="match status" value="1"/>
</dbReference>
<accession>A0A845MI34</accession>
<dbReference type="PROSITE" id="PS51257">
    <property type="entry name" value="PROKAR_LIPOPROTEIN"/>
    <property type="match status" value="1"/>
</dbReference>
<dbReference type="Proteomes" id="UP000445696">
    <property type="component" value="Unassembled WGS sequence"/>
</dbReference>
<dbReference type="EMBL" id="WTVA01000015">
    <property type="protein sequence ID" value="MZR23401.1"/>
    <property type="molecule type" value="Genomic_DNA"/>
</dbReference>
<sequence>MNRRKFIKTMGGSGIILAASGFTLTGCDEMPESAIAPWNGPAEGLPDREWMLSHAILAPNPHNRQPWLVDLSKPDEITLFVDAERLLPHTDPFGRQVLIGQGTFLELLDIAAREKGYEATITLFPDGEPAPQSLEIASLPVARIELVKNSRIRKDPLFAEILNRRSNKEPYEEKYLSDDHRAWLENAPLMDGQFAGFATEEKSVAPLREFARLAVLKEIETPRTLLESVELLRIGAEEIAQNPDGIDLNGPLFWWLKRFGLMTREKSMTPGTIAYKGGIDYAMGWVDGTYSMGWLATAENFRSAQVNTGRTYVRLNLMAAKAGIAMHPVSQVLQEYPEMHDIQAAFLDHLGITAPQTVQMFYRLGYNSVVSPSPRRKMPDILIG</sequence>
<evidence type="ECO:0000313" key="2">
    <source>
        <dbReference type="Proteomes" id="UP000445696"/>
    </source>
</evidence>
<organism evidence="1 2">
    <name type="scientific">Sneathiella chungangensis</name>
    <dbReference type="NCBI Taxonomy" id="1418234"/>
    <lineage>
        <taxon>Bacteria</taxon>
        <taxon>Pseudomonadati</taxon>
        <taxon>Pseudomonadota</taxon>
        <taxon>Alphaproteobacteria</taxon>
        <taxon>Sneathiellales</taxon>
        <taxon>Sneathiellaceae</taxon>
        <taxon>Sneathiella</taxon>
    </lineage>
</organism>
<comment type="caution">
    <text evidence="1">The sequence shown here is derived from an EMBL/GenBank/DDBJ whole genome shotgun (WGS) entry which is preliminary data.</text>
</comment>
<proteinExistence type="predicted"/>
<dbReference type="InterPro" id="IPR000415">
    <property type="entry name" value="Nitroreductase-like"/>
</dbReference>
<protein>
    <submittedName>
        <fullName evidence="1">Twin-arginine translocation pathway signal protein</fullName>
    </submittedName>
</protein>
<dbReference type="AlphaFoldDB" id="A0A845MI34"/>
<reference evidence="1 2" key="1">
    <citation type="journal article" date="2014" name="Int. J. Syst. Evol. Microbiol.">
        <title>Sneathiella chungangensis sp. nov., isolated from a marine sand, and emended description of the genus Sneathiella.</title>
        <authorList>
            <person name="Siamphan C."/>
            <person name="Kim H."/>
            <person name="Lee J.S."/>
            <person name="Kim W."/>
        </authorList>
    </citation>
    <scope>NUCLEOTIDE SEQUENCE [LARGE SCALE GENOMIC DNA]</scope>
    <source>
        <strain evidence="1 2">KCTC 32476</strain>
    </source>
</reference>
<name>A0A845MI34_9PROT</name>
<dbReference type="NCBIfam" id="NF047509">
    <property type="entry name" value="Rv3131_FMN_oxido"/>
    <property type="match status" value="1"/>
</dbReference>
<dbReference type="RefSeq" id="WP_161339875.1">
    <property type="nucleotide sequence ID" value="NZ_JBHSDG010000003.1"/>
</dbReference>
<gene>
    <name evidence="1" type="ORF">GQF03_13770</name>
</gene>
<evidence type="ECO:0000313" key="1">
    <source>
        <dbReference type="EMBL" id="MZR23401.1"/>
    </source>
</evidence>
<dbReference type="GO" id="GO:0016491">
    <property type="term" value="F:oxidoreductase activity"/>
    <property type="evidence" value="ECO:0007669"/>
    <property type="project" value="InterPro"/>
</dbReference>